<organism evidence="3 4">
    <name type="scientific">Geotrypetes seraphini</name>
    <name type="common">Gaboon caecilian</name>
    <name type="synonym">Caecilia seraphini</name>
    <dbReference type="NCBI Taxonomy" id="260995"/>
    <lineage>
        <taxon>Eukaryota</taxon>
        <taxon>Metazoa</taxon>
        <taxon>Chordata</taxon>
        <taxon>Craniata</taxon>
        <taxon>Vertebrata</taxon>
        <taxon>Euteleostomi</taxon>
        <taxon>Amphibia</taxon>
        <taxon>Gymnophiona</taxon>
        <taxon>Geotrypetes</taxon>
    </lineage>
</organism>
<dbReference type="Proteomes" id="UP000515159">
    <property type="component" value="Chromosome 2"/>
</dbReference>
<evidence type="ECO:0000313" key="3">
    <source>
        <dbReference type="Proteomes" id="UP000515159"/>
    </source>
</evidence>
<protein>
    <submittedName>
        <fullName evidence="4">Trichohyalin-like isoform X1</fullName>
    </submittedName>
</protein>
<feature type="region of interest" description="Disordered" evidence="2">
    <location>
        <begin position="287"/>
        <end position="306"/>
    </location>
</feature>
<reference evidence="4" key="1">
    <citation type="submission" date="2025-08" db="UniProtKB">
        <authorList>
            <consortium name="RefSeq"/>
        </authorList>
    </citation>
    <scope>IDENTIFICATION</scope>
</reference>
<dbReference type="RefSeq" id="XP_033790865.1">
    <property type="nucleotide sequence ID" value="XM_033934974.1"/>
</dbReference>
<dbReference type="GeneID" id="117355891"/>
<accession>A0A6P8Q6F0</accession>
<gene>
    <name evidence="4" type="primary">LOC117355891</name>
</gene>
<sequence>MAKILKKSMNSKMPKTNKVSSFINLDSLTTIETEYIKNLQKQVYLLELETSFLREQAKKATSIPPKITSQAEKVLAKMKVLQSEINTVQLELSKKEDGTEAFKAENEILQRQLESFSDNNTREKLFLIEDVTNLKKLNAITTQDIVHKEAELAKIQQELWETISSAKDKEHNINLLETQLHHQIQQQQSTEAKLVEKRSEFLKLQTCLHQLEEKCLKSSQSMQDQIAKDLRKEADKLRQQLKEKQLSADEDKYLCNKIAEKCEYLTKENGYLRSQVLESTNHLQKEQQLRLDESNSQSRRISELTSEKEKERHFELMLSHLKRLVQDESQKVSNAHEQLRHIQQGRKYGELNGQSLHSQLSDLKKRHSRVQLENSQLRTDKAQLVEHISQLHKKVAEKEEEIRNMHGHINSLAYDLNNLMFQVDMDKSLQQGRWKEFAKTTNLNESTFIFAP</sequence>
<keyword evidence="3" id="KW-1185">Reference proteome</keyword>
<dbReference type="InParanoid" id="A0A6P8Q6F0"/>
<dbReference type="KEGG" id="gsh:117355891"/>
<keyword evidence="1" id="KW-0175">Coiled coil</keyword>
<dbReference type="OrthoDB" id="2130396at2759"/>
<feature type="coiled-coil region" evidence="1">
    <location>
        <begin position="71"/>
        <end position="119"/>
    </location>
</feature>
<evidence type="ECO:0000256" key="1">
    <source>
        <dbReference type="SAM" id="Coils"/>
    </source>
</evidence>
<dbReference type="AlphaFoldDB" id="A0A6P8Q6F0"/>
<evidence type="ECO:0000256" key="2">
    <source>
        <dbReference type="SAM" id="MobiDB-lite"/>
    </source>
</evidence>
<evidence type="ECO:0000313" key="4">
    <source>
        <dbReference type="RefSeq" id="XP_033790865.1"/>
    </source>
</evidence>
<feature type="coiled-coil region" evidence="1">
    <location>
        <begin position="360"/>
        <end position="401"/>
    </location>
</feature>
<name>A0A6P8Q6F0_GEOSA</name>
<proteinExistence type="predicted"/>